<dbReference type="PRINTS" id="PR00714">
    <property type="entry name" value="MAN6PISMRASE"/>
</dbReference>
<feature type="binding site" evidence="8">
    <location>
        <position position="130"/>
    </location>
    <ligand>
        <name>Zn(2+)</name>
        <dbReference type="ChEBI" id="CHEBI:29105"/>
    </ligand>
</feature>
<evidence type="ECO:0000256" key="8">
    <source>
        <dbReference type="PIRSR" id="PIRSR001480-2"/>
    </source>
</evidence>
<comment type="catalytic activity">
    <reaction evidence="1">
        <text>D-mannose 6-phosphate = D-fructose 6-phosphate</text>
        <dbReference type="Rhea" id="RHEA:12356"/>
        <dbReference type="ChEBI" id="CHEBI:58735"/>
        <dbReference type="ChEBI" id="CHEBI:61527"/>
        <dbReference type="EC" id="5.3.1.8"/>
    </reaction>
</comment>
<organism evidence="10 11">
    <name type="scientific">Schaalia georgiae F0490</name>
    <dbReference type="NCBI Taxonomy" id="1125717"/>
    <lineage>
        <taxon>Bacteria</taxon>
        <taxon>Bacillati</taxon>
        <taxon>Actinomycetota</taxon>
        <taxon>Actinomycetes</taxon>
        <taxon>Actinomycetales</taxon>
        <taxon>Actinomycetaceae</taxon>
        <taxon>Schaalia</taxon>
    </lineage>
</organism>
<dbReference type="PIRSF" id="PIRSF001480">
    <property type="entry name" value="Mannose-6-phosphate_isomerase"/>
    <property type="match status" value="1"/>
</dbReference>
<accession>J0MYR6</accession>
<dbReference type="Gene3D" id="1.10.441.10">
    <property type="entry name" value="Phosphomannose Isomerase, domain 2"/>
    <property type="match status" value="1"/>
</dbReference>
<dbReference type="InterPro" id="IPR001250">
    <property type="entry name" value="Man6P_Isoase-1"/>
</dbReference>
<dbReference type="InterPro" id="IPR018050">
    <property type="entry name" value="Pmannose_isomerase-type1_CS"/>
</dbReference>
<feature type="binding site" evidence="8">
    <location>
        <position position="260"/>
    </location>
    <ligand>
        <name>Zn(2+)</name>
        <dbReference type="ChEBI" id="CHEBI:29105"/>
    </ligand>
</feature>
<keyword evidence="5 8" id="KW-0862">Zinc</keyword>
<dbReference type="NCBIfam" id="TIGR00218">
    <property type="entry name" value="manA"/>
    <property type="match status" value="1"/>
</dbReference>
<keyword evidence="6 10" id="KW-0413">Isomerase</keyword>
<dbReference type="GO" id="GO:0005975">
    <property type="term" value="P:carbohydrate metabolic process"/>
    <property type="evidence" value="ECO:0007669"/>
    <property type="project" value="InterPro"/>
</dbReference>
<dbReference type="EC" id="5.3.1.8" evidence="3"/>
<comment type="caution">
    <text evidence="10">The sequence shown here is derived from an EMBL/GenBank/DDBJ whole genome shotgun (WGS) entry which is preliminary data.</text>
</comment>
<evidence type="ECO:0000256" key="6">
    <source>
        <dbReference type="ARBA" id="ARBA00023235"/>
    </source>
</evidence>
<proteinExistence type="inferred from homology"/>
<feature type="active site" evidence="7">
    <location>
        <position position="279"/>
    </location>
</feature>
<dbReference type="GO" id="GO:0004476">
    <property type="term" value="F:mannose-6-phosphate isomerase activity"/>
    <property type="evidence" value="ECO:0007669"/>
    <property type="project" value="UniProtKB-EC"/>
</dbReference>
<sequence length="405" mass="43874">MERLTGWTKADAWGSVDAIPRFLGTSPSAGPVSELWFGAHPDGPTLLDDGRTLAQLIEADPKAALGSGLLYAFGPTLPFLAKIIAPAQTLSLQVHPTKEIAREGYLREDVLGIARTDPSRVYRDMNHKPEMLLALTDFQALVGFRVPRKARELLVGLDGELAEMLRHRLKFSTLRGGLRSLATWLFDEDSPATAPRIDEFVRACCSRLAAGGSPSRRTDSMVCELGERHPGDPGIIVAFLMNPVALHPGEAVYIPPRQIHAYQSGLGIEVMASSDNVVRAGLTRKYIDSAQLVEITEFSALPAMRVAPEHPSATTDRYLAPAQEFELSLVHLRAGEHAARDREVLVPGEGPRVLIGTGGRVTVRLDEARGGQSLELERGQAAFVSAAERDLWAWGEGSFAQVGAP</sequence>
<dbReference type="PATRIC" id="fig|1125717.3.peg.1549"/>
<feature type="domain" description="Phosphomannose isomerase type I catalytic" evidence="9">
    <location>
        <begin position="3"/>
        <end position="145"/>
    </location>
</feature>
<comment type="similarity">
    <text evidence="2">Belongs to the mannose-6-phosphate isomerase type 1 family.</text>
</comment>
<keyword evidence="11" id="KW-1185">Reference proteome</keyword>
<dbReference type="Gene3D" id="2.60.120.10">
    <property type="entry name" value="Jelly Rolls"/>
    <property type="match status" value="2"/>
</dbReference>
<evidence type="ECO:0000256" key="3">
    <source>
        <dbReference type="ARBA" id="ARBA00011956"/>
    </source>
</evidence>
<protein>
    <recommendedName>
        <fullName evidence="3">mannose-6-phosphate isomerase</fullName>
        <ecNumber evidence="3">5.3.1.8</ecNumber>
    </recommendedName>
</protein>
<feature type="binding site" evidence="8">
    <location>
        <position position="93"/>
    </location>
    <ligand>
        <name>Zn(2+)</name>
        <dbReference type="ChEBI" id="CHEBI:29105"/>
    </ligand>
</feature>
<dbReference type="InterPro" id="IPR011051">
    <property type="entry name" value="RmlC_Cupin_sf"/>
</dbReference>
<reference evidence="10 11" key="1">
    <citation type="submission" date="2012-05" db="EMBL/GenBank/DDBJ databases">
        <authorList>
            <person name="Harkins D.M."/>
            <person name="Madupu R."/>
            <person name="Durkin A.S."/>
            <person name="Torralba M."/>
            <person name="Methe B."/>
            <person name="Sutton G.G."/>
            <person name="Nelson K.E."/>
        </authorList>
    </citation>
    <scope>NUCLEOTIDE SEQUENCE [LARGE SCALE GENOMIC DNA]</scope>
    <source>
        <strain evidence="10 11">F0490</strain>
    </source>
</reference>
<dbReference type="AlphaFoldDB" id="J0MYR6"/>
<dbReference type="Pfam" id="PF20511">
    <property type="entry name" value="PMI_typeI_cat"/>
    <property type="match status" value="1"/>
</dbReference>
<dbReference type="InterPro" id="IPR016305">
    <property type="entry name" value="Mannose-6-P_Isomerase"/>
</dbReference>
<dbReference type="PROSITE" id="PS00965">
    <property type="entry name" value="PMI_I_1"/>
    <property type="match status" value="1"/>
</dbReference>
<dbReference type="GO" id="GO:0005829">
    <property type="term" value="C:cytosol"/>
    <property type="evidence" value="ECO:0007669"/>
    <property type="project" value="TreeGrafter"/>
</dbReference>
<dbReference type="CDD" id="cd07011">
    <property type="entry name" value="cupin_PMI_type_I_N"/>
    <property type="match status" value="1"/>
</dbReference>
<evidence type="ECO:0000256" key="7">
    <source>
        <dbReference type="PIRSR" id="PIRSR001480-1"/>
    </source>
</evidence>
<comment type="cofactor">
    <cofactor evidence="8">
        <name>Zn(2+)</name>
        <dbReference type="ChEBI" id="CHEBI:29105"/>
    </cofactor>
    <text evidence="8">Binds 1 zinc ion per subunit.</text>
</comment>
<evidence type="ECO:0000313" key="10">
    <source>
        <dbReference type="EMBL" id="EJF39559.1"/>
    </source>
</evidence>
<dbReference type="InterPro" id="IPR046457">
    <property type="entry name" value="PMI_typeI_cat"/>
</dbReference>
<evidence type="ECO:0000259" key="9">
    <source>
        <dbReference type="Pfam" id="PF20511"/>
    </source>
</evidence>
<dbReference type="OrthoDB" id="9792649at2"/>
<evidence type="ECO:0000313" key="11">
    <source>
        <dbReference type="Proteomes" id="UP000004578"/>
    </source>
</evidence>
<keyword evidence="4 8" id="KW-0479">Metal-binding</keyword>
<dbReference type="PANTHER" id="PTHR10309:SF0">
    <property type="entry name" value="MANNOSE-6-PHOSPHATE ISOMERASE"/>
    <property type="match status" value="1"/>
</dbReference>
<evidence type="ECO:0000256" key="5">
    <source>
        <dbReference type="ARBA" id="ARBA00022833"/>
    </source>
</evidence>
<name>J0MYR6_9ACTO</name>
<evidence type="ECO:0000256" key="1">
    <source>
        <dbReference type="ARBA" id="ARBA00000757"/>
    </source>
</evidence>
<dbReference type="GO" id="GO:0008270">
    <property type="term" value="F:zinc ion binding"/>
    <property type="evidence" value="ECO:0007669"/>
    <property type="project" value="InterPro"/>
</dbReference>
<dbReference type="Proteomes" id="UP000004578">
    <property type="component" value="Unassembled WGS sequence"/>
</dbReference>
<dbReference type="PANTHER" id="PTHR10309">
    <property type="entry name" value="MANNOSE-6-PHOSPHATE ISOMERASE"/>
    <property type="match status" value="1"/>
</dbReference>
<dbReference type="EMBL" id="AKFS01000248">
    <property type="protein sequence ID" value="EJF39559.1"/>
    <property type="molecule type" value="Genomic_DNA"/>
</dbReference>
<feature type="binding site" evidence="8">
    <location>
        <position position="95"/>
    </location>
    <ligand>
        <name>Zn(2+)</name>
        <dbReference type="ChEBI" id="CHEBI:29105"/>
    </ligand>
</feature>
<evidence type="ECO:0000256" key="2">
    <source>
        <dbReference type="ARBA" id="ARBA00010772"/>
    </source>
</evidence>
<dbReference type="RefSeq" id="WP_005871587.1">
    <property type="nucleotide sequence ID" value="NZ_AKFS01000248.1"/>
</dbReference>
<dbReference type="GO" id="GO:0009298">
    <property type="term" value="P:GDP-mannose biosynthetic process"/>
    <property type="evidence" value="ECO:0007669"/>
    <property type="project" value="InterPro"/>
</dbReference>
<dbReference type="SUPFAM" id="SSF51182">
    <property type="entry name" value="RmlC-like cupins"/>
    <property type="match status" value="1"/>
</dbReference>
<dbReference type="InterPro" id="IPR014710">
    <property type="entry name" value="RmlC-like_jellyroll"/>
</dbReference>
<gene>
    <name evidence="10" type="primary">manA</name>
    <name evidence="10" type="ORF">HMPREF1317_1809</name>
</gene>
<evidence type="ECO:0000256" key="4">
    <source>
        <dbReference type="ARBA" id="ARBA00022723"/>
    </source>
</evidence>